<reference evidence="2" key="1">
    <citation type="submission" date="2020-05" db="EMBL/GenBank/DDBJ databases">
        <authorList>
            <person name="Chiriac C."/>
            <person name="Salcher M."/>
            <person name="Ghai R."/>
            <person name="Kavagutti S V."/>
        </authorList>
    </citation>
    <scope>NUCLEOTIDE SEQUENCE</scope>
</reference>
<gene>
    <name evidence="2" type="ORF">UFOVP240_63</name>
</gene>
<sequence length="558" mass="56154">MAIDYTNLNGSVNIGASPAGKRDTWNSYNFYYTVFYQRVVLLCGGNLDAAWRWWRTPLPYPPFLKNGAIRAPEELLTDDEWRSLRDWLGETVKGGWIDDVDFYNESQRFGTMTKQDNSLIQLVKADTGDTATTIQSRDGDYVIHTFTSTDQFYVRSEGIVEYLIVGGGGAGGGNFAGGGGGGGSVLTGFKRLTVGTYDIVIGAGGTGGLDTGTSGLQGQAGKRDGTDGGNTTAFGITAYGGGAGAGTTVNTFAAVARVKDAPQATPFTVDNRYALGSGGGGSAANTAGAVSTSHTKGSNGFGYRGGDGYQNGSISAPIYLGGGGGGAGGRGQDANVFPLSNVATTGTGGQFSCTSNPTALLRSGNTKNNDGTDLAQAYNNTQLVCVVTGTNTGTGTITGYANNSMYNVTAQTDGTFTLTAYPAGTAIVTTAGTLTGLTFVVTSRVAGQAGQGIYSTISDTNTLYGTGGAGGAHGALDVGNNGAGGGAASKNGNLSSSTTNAGSAYGSGGAGASGLVGVTGAPGGDGKQGIVIIRYPKNAAFGKKNPGNVAMYNQQLSG</sequence>
<feature type="domain" description="Glycine-rich" evidence="1">
    <location>
        <begin position="158"/>
        <end position="351"/>
    </location>
</feature>
<dbReference type="EMBL" id="LR798293">
    <property type="protein sequence ID" value="CAB5220977.1"/>
    <property type="molecule type" value="Genomic_DNA"/>
</dbReference>
<dbReference type="Pfam" id="PF21722">
    <property type="entry name" value="Gly_rich_2"/>
    <property type="match status" value="1"/>
</dbReference>
<proteinExistence type="predicted"/>
<evidence type="ECO:0000313" key="2">
    <source>
        <dbReference type="EMBL" id="CAB5220977.1"/>
    </source>
</evidence>
<organism evidence="2">
    <name type="scientific">uncultured Caudovirales phage</name>
    <dbReference type="NCBI Taxonomy" id="2100421"/>
    <lineage>
        <taxon>Viruses</taxon>
        <taxon>Duplodnaviria</taxon>
        <taxon>Heunggongvirae</taxon>
        <taxon>Uroviricota</taxon>
        <taxon>Caudoviricetes</taxon>
        <taxon>Peduoviridae</taxon>
        <taxon>Maltschvirus</taxon>
        <taxon>Maltschvirus maltsch</taxon>
    </lineage>
</organism>
<evidence type="ECO:0000259" key="1">
    <source>
        <dbReference type="Pfam" id="PF21722"/>
    </source>
</evidence>
<accession>A0A6J7WTB8</accession>
<dbReference type="InterPro" id="IPR049304">
    <property type="entry name" value="Gly_rich_dom"/>
</dbReference>
<protein>
    <recommendedName>
        <fullName evidence="1">Glycine-rich domain-containing protein</fullName>
    </recommendedName>
</protein>
<name>A0A6J7WTB8_9CAUD</name>